<dbReference type="AlphaFoldDB" id="A0A0A9FPE5"/>
<sequence length="78" mass="9033">MAVLTAETSWTCISKYTCSIQKIKLVHQMTKWYLHSYLLVSVSTRSLKANFFSLNHADITCQCMRFPFCSRKGIFTSE</sequence>
<evidence type="ECO:0000313" key="1">
    <source>
        <dbReference type="EMBL" id="JAE13124.1"/>
    </source>
</evidence>
<reference evidence="1" key="1">
    <citation type="submission" date="2014-09" db="EMBL/GenBank/DDBJ databases">
        <authorList>
            <person name="Magalhaes I.L.F."/>
            <person name="Oliveira U."/>
            <person name="Santos F.R."/>
            <person name="Vidigal T.H.D.A."/>
            <person name="Brescovit A.D."/>
            <person name="Santos A.J."/>
        </authorList>
    </citation>
    <scope>NUCLEOTIDE SEQUENCE</scope>
    <source>
        <tissue evidence="1">Shoot tissue taken approximately 20 cm above the soil surface</tissue>
    </source>
</reference>
<dbReference type="EMBL" id="GBRH01184772">
    <property type="protein sequence ID" value="JAE13124.1"/>
    <property type="molecule type" value="Transcribed_RNA"/>
</dbReference>
<name>A0A0A9FPE5_ARUDO</name>
<organism evidence="1">
    <name type="scientific">Arundo donax</name>
    <name type="common">Giant reed</name>
    <name type="synonym">Donax arundinaceus</name>
    <dbReference type="NCBI Taxonomy" id="35708"/>
    <lineage>
        <taxon>Eukaryota</taxon>
        <taxon>Viridiplantae</taxon>
        <taxon>Streptophyta</taxon>
        <taxon>Embryophyta</taxon>
        <taxon>Tracheophyta</taxon>
        <taxon>Spermatophyta</taxon>
        <taxon>Magnoliopsida</taxon>
        <taxon>Liliopsida</taxon>
        <taxon>Poales</taxon>
        <taxon>Poaceae</taxon>
        <taxon>PACMAD clade</taxon>
        <taxon>Arundinoideae</taxon>
        <taxon>Arundineae</taxon>
        <taxon>Arundo</taxon>
    </lineage>
</organism>
<protein>
    <submittedName>
        <fullName evidence="1">Uncharacterized protein</fullName>
    </submittedName>
</protein>
<reference evidence="1" key="2">
    <citation type="journal article" date="2015" name="Data Brief">
        <title>Shoot transcriptome of the giant reed, Arundo donax.</title>
        <authorList>
            <person name="Barrero R.A."/>
            <person name="Guerrero F.D."/>
            <person name="Moolhuijzen P."/>
            <person name="Goolsby J.A."/>
            <person name="Tidwell J."/>
            <person name="Bellgard S.E."/>
            <person name="Bellgard M.I."/>
        </authorList>
    </citation>
    <scope>NUCLEOTIDE SEQUENCE</scope>
    <source>
        <tissue evidence="1">Shoot tissue taken approximately 20 cm above the soil surface</tissue>
    </source>
</reference>
<proteinExistence type="predicted"/>
<accession>A0A0A9FPE5</accession>